<dbReference type="GO" id="GO:0004222">
    <property type="term" value="F:metalloendopeptidase activity"/>
    <property type="evidence" value="ECO:0007669"/>
    <property type="project" value="TreeGrafter"/>
</dbReference>
<dbReference type="EMBL" id="CZKB01000009">
    <property type="protein sequence ID" value="CUR59103.1"/>
    <property type="molecule type" value="Genomic_DNA"/>
</dbReference>
<proteinExistence type="predicted"/>
<protein>
    <recommendedName>
        <fullName evidence="1">M23ase beta-sheet core domain-containing protein</fullName>
    </recommendedName>
</protein>
<dbReference type="AlphaFoldDB" id="A0A2P2CAT6"/>
<dbReference type="SUPFAM" id="SSF51261">
    <property type="entry name" value="Duplicated hybrid motif"/>
    <property type="match status" value="1"/>
</dbReference>
<evidence type="ECO:0000259" key="1">
    <source>
        <dbReference type="Pfam" id="PF01551"/>
    </source>
</evidence>
<accession>A0A2P2CAT6</accession>
<feature type="domain" description="M23ase beta-sheet core" evidence="1">
    <location>
        <begin position="70"/>
        <end position="148"/>
    </location>
</feature>
<name>A0A2P2CAT6_9ZZZZ</name>
<dbReference type="Pfam" id="PF01551">
    <property type="entry name" value="Peptidase_M23"/>
    <property type="match status" value="1"/>
</dbReference>
<dbReference type="InterPro" id="IPR050570">
    <property type="entry name" value="Cell_wall_metabolism_enzyme"/>
</dbReference>
<dbReference type="CDD" id="cd12797">
    <property type="entry name" value="M23_peptidase"/>
    <property type="match status" value="1"/>
</dbReference>
<dbReference type="Gene3D" id="2.70.70.10">
    <property type="entry name" value="Glucose Permease (Domain IIA)"/>
    <property type="match status" value="1"/>
</dbReference>
<sequence length="401" mass="41593">MGLTPRTTTLVAAAAALTLLASSAPATARRGAPLTAYQMPFPCGETWSGASRPGHSPSPNAIDWNRNPDLGAPIVAAASGVVTTAWTSPKGGYGRWVVLDHGNGETSLYAHLASVVVALGQRVDQGAMIGTLGDSGNASGSHLHFEEKVGRSVVPAWFDGAAFSNGALTSTNCVDVPLAGDLAGSSISEVAVFRRAKKSSFVFSSGVTVAFGKAFDEPLLGDWDGDGQLDVGVRTPRNSKFRLKTPRGIIRVKWGLTSDIPVSGDWDGNGTTEIGVRRSSVGTFYQRMPDGTASPVWLGDADDLPVTGDWDGNGTTDLGVFDQATATFTLRSVDASGLSVLEVVPFGAAGDLPVTGDWNGDGVTDLGVWSPATATFTQGVGRTATAARRVVRTVRFGNPRS</sequence>
<gene>
    <name evidence="2" type="ORF">NOCA1170067</name>
</gene>
<dbReference type="PANTHER" id="PTHR21666:SF270">
    <property type="entry name" value="MUREIN HYDROLASE ACTIVATOR ENVC"/>
    <property type="match status" value="1"/>
</dbReference>
<dbReference type="PANTHER" id="PTHR21666">
    <property type="entry name" value="PEPTIDASE-RELATED"/>
    <property type="match status" value="1"/>
</dbReference>
<evidence type="ECO:0000313" key="2">
    <source>
        <dbReference type="EMBL" id="CUR59103.1"/>
    </source>
</evidence>
<organism evidence="2">
    <name type="scientific">metagenome</name>
    <dbReference type="NCBI Taxonomy" id="256318"/>
    <lineage>
        <taxon>unclassified sequences</taxon>
        <taxon>metagenomes</taxon>
    </lineage>
</organism>
<dbReference type="InterPro" id="IPR011055">
    <property type="entry name" value="Dup_hybrid_motif"/>
</dbReference>
<dbReference type="InterPro" id="IPR028994">
    <property type="entry name" value="Integrin_alpha_N"/>
</dbReference>
<dbReference type="SUPFAM" id="SSF69318">
    <property type="entry name" value="Integrin alpha N-terminal domain"/>
    <property type="match status" value="1"/>
</dbReference>
<reference evidence="2" key="1">
    <citation type="submission" date="2015-08" db="EMBL/GenBank/DDBJ databases">
        <authorList>
            <person name="Babu N.S."/>
            <person name="Beckwith C.J."/>
            <person name="Beseler K.G."/>
            <person name="Brison A."/>
            <person name="Carone J.V."/>
            <person name="Caskin T.P."/>
            <person name="Diamond M."/>
            <person name="Durham M.E."/>
            <person name="Foxe J.M."/>
            <person name="Go M."/>
            <person name="Henderson B.A."/>
            <person name="Jones I.B."/>
            <person name="McGettigan J.A."/>
            <person name="Micheletti S.J."/>
            <person name="Nasrallah M.E."/>
            <person name="Ortiz D."/>
            <person name="Piller C.R."/>
            <person name="Privatt S.R."/>
            <person name="Schneider S.L."/>
            <person name="Sharp S."/>
            <person name="Smith T.C."/>
            <person name="Stanton J.D."/>
            <person name="Ullery H.E."/>
            <person name="Wilson R.J."/>
            <person name="Serrano M.G."/>
            <person name="Buck G."/>
            <person name="Lee V."/>
            <person name="Wang Y."/>
            <person name="Carvalho R."/>
            <person name="Voegtly L."/>
            <person name="Shi R."/>
            <person name="Duckworth R."/>
            <person name="Johnson A."/>
            <person name="Loviza R."/>
            <person name="Walstead R."/>
            <person name="Shah Z."/>
            <person name="Kiflezghi M."/>
            <person name="Wade K."/>
            <person name="Ball S.L."/>
            <person name="Bradley K.W."/>
            <person name="Asai D.J."/>
            <person name="Bowman C.A."/>
            <person name="Russell D.A."/>
            <person name="Pope W.H."/>
            <person name="Jacobs-Sera D."/>
            <person name="Hendrix R.W."/>
            <person name="Hatfull G.F."/>
        </authorList>
    </citation>
    <scope>NUCLEOTIDE SEQUENCE</scope>
</reference>
<dbReference type="InterPro" id="IPR016047">
    <property type="entry name" value="M23ase_b-sheet_dom"/>
</dbReference>